<feature type="modified residue" description="4-aspartylphosphate" evidence="6">
    <location>
        <position position="73"/>
    </location>
</feature>
<dbReference type="InterPro" id="IPR025944">
    <property type="entry name" value="Sigma_54_int_dom_CS"/>
</dbReference>
<keyword evidence="2" id="KW-0067">ATP-binding</keyword>
<evidence type="ECO:0000256" key="6">
    <source>
        <dbReference type="PROSITE-ProRule" id="PRU00169"/>
    </source>
</evidence>
<dbReference type="PROSITE" id="PS00675">
    <property type="entry name" value="SIGMA54_INTERACT_1"/>
    <property type="match status" value="1"/>
</dbReference>
<comment type="caution">
    <text evidence="9">The sequence shown here is derived from an EMBL/GenBank/DDBJ whole genome shotgun (WGS) entry which is preliminary data.</text>
</comment>
<proteinExistence type="predicted"/>
<dbReference type="Pfam" id="PF00158">
    <property type="entry name" value="Sigma54_activat"/>
    <property type="match status" value="1"/>
</dbReference>
<feature type="domain" description="Response regulatory" evidence="8">
    <location>
        <begin position="24"/>
        <end position="138"/>
    </location>
</feature>
<dbReference type="Gene3D" id="1.10.10.60">
    <property type="entry name" value="Homeodomain-like"/>
    <property type="match status" value="1"/>
</dbReference>
<dbReference type="Gene3D" id="3.40.50.2300">
    <property type="match status" value="1"/>
</dbReference>
<organism evidence="9 10">
    <name type="scientific">Thauera mechernichensis</name>
    <dbReference type="NCBI Taxonomy" id="82788"/>
    <lineage>
        <taxon>Bacteria</taxon>
        <taxon>Pseudomonadati</taxon>
        <taxon>Pseudomonadota</taxon>
        <taxon>Betaproteobacteria</taxon>
        <taxon>Rhodocyclales</taxon>
        <taxon>Zoogloeaceae</taxon>
        <taxon>Thauera</taxon>
    </lineage>
</organism>
<dbReference type="InterPro" id="IPR009057">
    <property type="entry name" value="Homeodomain-like_sf"/>
</dbReference>
<dbReference type="InterPro" id="IPR002197">
    <property type="entry name" value="HTH_Fis"/>
</dbReference>
<dbReference type="EMBL" id="JBHTMC010000010">
    <property type="protein sequence ID" value="MFD1263061.1"/>
    <property type="molecule type" value="Genomic_DNA"/>
</dbReference>
<dbReference type="PROSITE" id="PS50110">
    <property type="entry name" value="RESPONSE_REGULATORY"/>
    <property type="match status" value="1"/>
</dbReference>
<dbReference type="PROSITE" id="PS50045">
    <property type="entry name" value="SIGMA54_INTERACT_4"/>
    <property type="match status" value="1"/>
</dbReference>
<dbReference type="SMART" id="SM00382">
    <property type="entry name" value="AAA"/>
    <property type="match status" value="1"/>
</dbReference>
<dbReference type="RefSeq" id="WP_277833957.1">
    <property type="nucleotide sequence ID" value="NZ_JARQZE010000010.1"/>
</dbReference>
<evidence type="ECO:0000259" key="8">
    <source>
        <dbReference type="PROSITE" id="PS50110"/>
    </source>
</evidence>
<dbReference type="SUPFAM" id="SSF46689">
    <property type="entry name" value="Homeodomain-like"/>
    <property type="match status" value="1"/>
</dbReference>
<evidence type="ECO:0000313" key="10">
    <source>
        <dbReference type="Proteomes" id="UP001597158"/>
    </source>
</evidence>
<dbReference type="InterPro" id="IPR025662">
    <property type="entry name" value="Sigma_54_int_dom_ATP-bd_1"/>
</dbReference>
<feature type="domain" description="Sigma-54 factor interaction" evidence="7">
    <location>
        <begin position="164"/>
        <end position="393"/>
    </location>
</feature>
<accession>A0ABW3WAY1</accession>
<evidence type="ECO:0000256" key="2">
    <source>
        <dbReference type="ARBA" id="ARBA00022840"/>
    </source>
</evidence>
<dbReference type="Gene3D" id="3.40.50.300">
    <property type="entry name" value="P-loop containing nucleotide triphosphate hydrolases"/>
    <property type="match status" value="1"/>
</dbReference>
<protein>
    <submittedName>
        <fullName evidence="9">Sigma-54-dependent transcriptional regulator</fullName>
    </submittedName>
</protein>
<keyword evidence="1" id="KW-0547">Nucleotide-binding</keyword>
<evidence type="ECO:0000256" key="1">
    <source>
        <dbReference type="ARBA" id="ARBA00022741"/>
    </source>
</evidence>
<dbReference type="Gene3D" id="1.10.8.60">
    <property type="match status" value="1"/>
</dbReference>
<gene>
    <name evidence="9" type="ORF">ACFQ4M_05650</name>
</gene>
<evidence type="ECO:0000256" key="3">
    <source>
        <dbReference type="ARBA" id="ARBA00023015"/>
    </source>
</evidence>
<dbReference type="SUPFAM" id="SSF52540">
    <property type="entry name" value="P-loop containing nucleoside triphosphate hydrolases"/>
    <property type="match status" value="1"/>
</dbReference>
<evidence type="ECO:0000256" key="4">
    <source>
        <dbReference type="ARBA" id="ARBA00023125"/>
    </source>
</evidence>
<sequence length="473" mass="52665">MLQETAGMTDRPVDLAEYNWQAHSVLVVDDEEGMRNFLERTLARRCGMVQSAGDAEHAAALMARLHFDLLVLDIALPGKSGIEWLHELREHGYTGDVILMTAFADMETAIDALRGGASDFILKPFRVDQILNSIKRCFERARLARENFVLRRELAGLAADPMGLVGHSAAIEQLRGLVRRVGQMPSTVLLLGESGTGKEVVARALHQTSPRAQRPFVPLNCAAIASELIESELFGHVKGAFTGAGESRNGLFYYAHGGTLFLDEISELPLAMQTRLLRVIEERKLRPVGSEREVPVDVRIIAASNRDLAAEVQAGRFRQDLYYRLAVVDMRLPPLRERVEDIPDLMHHFMGPLAVQLGVAQLPLSHGVVSRLQRYAWPGNVRELRNYVERSMILGCFATDCFAETDHDTAPPADELELTLSAVERRHIERVTEACAGNKTEAARRLGVSRKTLERKFAEWAEEAPAPDLVRRA</sequence>
<keyword evidence="3" id="KW-0805">Transcription regulation</keyword>
<dbReference type="CDD" id="cd00156">
    <property type="entry name" value="REC"/>
    <property type="match status" value="1"/>
</dbReference>
<dbReference type="Pfam" id="PF00072">
    <property type="entry name" value="Response_reg"/>
    <property type="match status" value="1"/>
</dbReference>
<dbReference type="Pfam" id="PF02954">
    <property type="entry name" value="HTH_8"/>
    <property type="match status" value="1"/>
</dbReference>
<evidence type="ECO:0000259" key="7">
    <source>
        <dbReference type="PROSITE" id="PS50045"/>
    </source>
</evidence>
<dbReference type="Proteomes" id="UP001597158">
    <property type="component" value="Unassembled WGS sequence"/>
</dbReference>
<dbReference type="InterPro" id="IPR001789">
    <property type="entry name" value="Sig_transdc_resp-reg_receiver"/>
</dbReference>
<dbReference type="SMART" id="SM00448">
    <property type="entry name" value="REC"/>
    <property type="match status" value="1"/>
</dbReference>
<dbReference type="PANTHER" id="PTHR32071">
    <property type="entry name" value="TRANSCRIPTIONAL REGULATORY PROTEIN"/>
    <property type="match status" value="1"/>
</dbReference>
<name>A0ABW3WAY1_9RHOO</name>
<reference evidence="10" key="1">
    <citation type="journal article" date="2019" name="Int. J. Syst. Evol. Microbiol.">
        <title>The Global Catalogue of Microorganisms (GCM) 10K type strain sequencing project: providing services to taxonomists for standard genome sequencing and annotation.</title>
        <authorList>
            <consortium name="The Broad Institute Genomics Platform"/>
            <consortium name="The Broad Institute Genome Sequencing Center for Infectious Disease"/>
            <person name="Wu L."/>
            <person name="Ma J."/>
        </authorList>
    </citation>
    <scope>NUCLEOTIDE SEQUENCE [LARGE SCALE GENOMIC DNA]</scope>
    <source>
        <strain evidence="10">CCUG 48884</strain>
    </source>
</reference>
<dbReference type="PROSITE" id="PS00688">
    <property type="entry name" value="SIGMA54_INTERACT_3"/>
    <property type="match status" value="1"/>
</dbReference>
<keyword evidence="5" id="KW-0804">Transcription</keyword>
<dbReference type="CDD" id="cd00009">
    <property type="entry name" value="AAA"/>
    <property type="match status" value="1"/>
</dbReference>
<dbReference type="InterPro" id="IPR058031">
    <property type="entry name" value="AAA_lid_NorR"/>
</dbReference>
<dbReference type="PRINTS" id="PR01590">
    <property type="entry name" value="HTHFIS"/>
</dbReference>
<evidence type="ECO:0000256" key="5">
    <source>
        <dbReference type="ARBA" id="ARBA00023163"/>
    </source>
</evidence>
<dbReference type="Pfam" id="PF25601">
    <property type="entry name" value="AAA_lid_14"/>
    <property type="match status" value="1"/>
</dbReference>
<dbReference type="PROSITE" id="PS00676">
    <property type="entry name" value="SIGMA54_INTERACT_2"/>
    <property type="match status" value="1"/>
</dbReference>
<dbReference type="InterPro" id="IPR011006">
    <property type="entry name" value="CheY-like_superfamily"/>
</dbReference>
<keyword evidence="6" id="KW-0597">Phosphoprotein</keyword>
<dbReference type="InterPro" id="IPR027417">
    <property type="entry name" value="P-loop_NTPase"/>
</dbReference>
<dbReference type="SUPFAM" id="SSF52172">
    <property type="entry name" value="CheY-like"/>
    <property type="match status" value="1"/>
</dbReference>
<dbReference type="PANTHER" id="PTHR32071:SF91">
    <property type="entry name" value="TUNGSTATE-RESPONSIVE TWO COMPONENT SIGMA54-DEPENDENT SIGNAL TRANSDUCTION SYSTEM RESPONSE REGULATOR FIS FAMILY"/>
    <property type="match status" value="1"/>
</dbReference>
<keyword evidence="4" id="KW-0238">DNA-binding</keyword>
<dbReference type="InterPro" id="IPR002078">
    <property type="entry name" value="Sigma_54_int"/>
</dbReference>
<keyword evidence="10" id="KW-1185">Reference proteome</keyword>
<dbReference type="InterPro" id="IPR025943">
    <property type="entry name" value="Sigma_54_int_dom_ATP-bd_2"/>
</dbReference>
<evidence type="ECO:0000313" key="9">
    <source>
        <dbReference type="EMBL" id="MFD1263061.1"/>
    </source>
</evidence>
<dbReference type="InterPro" id="IPR003593">
    <property type="entry name" value="AAA+_ATPase"/>
</dbReference>